<dbReference type="EMBL" id="GBRH01268224">
    <property type="protein sequence ID" value="JAD29671.1"/>
    <property type="molecule type" value="Transcribed_RNA"/>
</dbReference>
<organism evidence="1">
    <name type="scientific">Arundo donax</name>
    <name type="common">Giant reed</name>
    <name type="synonym">Donax arundinaceus</name>
    <dbReference type="NCBI Taxonomy" id="35708"/>
    <lineage>
        <taxon>Eukaryota</taxon>
        <taxon>Viridiplantae</taxon>
        <taxon>Streptophyta</taxon>
        <taxon>Embryophyta</taxon>
        <taxon>Tracheophyta</taxon>
        <taxon>Spermatophyta</taxon>
        <taxon>Magnoliopsida</taxon>
        <taxon>Liliopsida</taxon>
        <taxon>Poales</taxon>
        <taxon>Poaceae</taxon>
        <taxon>PACMAD clade</taxon>
        <taxon>Arundinoideae</taxon>
        <taxon>Arundineae</taxon>
        <taxon>Arundo</taxon>
    </lineage>
</organism>
<reference evidence="1" key="1">
    <citation type="submission" date="2014-09" db="EMBL/GenBank/DDBJ databases">
        <authorList>
            <person name="Magalhaes I.L.F."/>
            <person name="Oliveira U."/>
            <person name="Santos F.R."/>
            <person name="Vidigal T.H.D.A."/>
            <person name="Brescovit A.D."/>
            <person name="Santos A.J."/>
        </authorList>
    </citation>
    <scope>NUCLEOTIDE SEQUENCE</scope>
    <source>
        <tissue evidence="1">Shoot tissue taken approximately 20 cm above the soil surface</tissue>
    </source>
</reference>
<proteinExistence type="predicted"/>
<name>A0A0A8YSY2_ARUDO</name>
<sequence>MLISKRNTVALTCYHFDLSRPIKH</sequence>
<protein>
    <submittedName>
        <fullName evidence="1">Uncharacterized protein</fullName>
    </submittedName>
</protein>
<accession>A0A0A8YSY2</accession>
<evidence type="ECO:0000313" key="1">
    <source>
        <dbReference type="EMBL" id="JAD29671.1"/>
    </source>
</evidence>
<dbReference type="AlphaFoldDB" id="A0A0A8YSY2"/>
<reference evidence="1" key="2">
    <citation type="journal article" date="2015" name="Data Brief">
        <title>Shoot transcriptome of the giant reed, Arundo donax.</title>
        <authorList>
            <person name="Barrero R.A."/>
            <person name="Guerrero F.D."/>
            <person name="Moolhuijzen P."/>
            <person name="Goolsby J.A."/>
            <person name="Tidwell J."/>
            <person name="Bellgard S.E."/>
            <person name="Bellgard M.I."/>
        </authorList>
    </citation>
    <scope>NUCLEOTIDE SEQUENCE</scope>
    <source>
        <tissue evidence="1">Shoot tissue taken approximately 20 cm above the soil surface</tissue>
    </source>
</reference>